<dbReference type="PANTHER" id="PTHR10127">
    <property type="entry name" value="DISCOIDIN, CUB, EGF, LAMININ , AND ZINC METALLOPROTEASE DOMAIN CONTAINING"/>
    <property type="match status" value="1"/>
</dbReference>
<protein>
    <submittedName>
        <fullName evidence="5">Astacin-like metalloprotease toxin</fullName>
    </submittedName>
</protein>
<dbReference type="Pfam" id="PF01400">
    <property type="entry name" value="Astacin"/>
    <property type="match status" value="1"/>
</dbReference>
<evidence type="ECO:0000259" key="4">
    <source>
        <dbReference type="PROSITE" id="PS51864"/>
    </source>
</evidence>
<accession>A0A443RU84</accession>
<name>A0A443RU84_9ACAR</name>
<dbReference type="InterPro" id="IPR024079">
    <property type="entry name" value="MetalloPept_cat_dom_sf"/>
</dbReference>
<gene>
    <name evidence="5" type="ORF">B4U80_14549</name>
</gene>
<organism evidence="5 6">
    <name type="scientific">Leptotrombidium deliense</name>
    <dbReference type="NCBI Taxonomy" id="299467"/>
    <lineage>
        <taxon>Eukaryota</taxon>
        <taxon>Metazoa</taxon>
        <taxon>Ecdysozoa</taxon>
        <taxon>Arthropoda</taxon>
        <taxon>Chelicerata</taxon>
        <taxon>Arachnida</taxon>
        <taxon>Acari</taxon>
        <taxon>Acariformes</taxon>
        <taxon>Trombidiformes</taxon>
        <taxon>Prostigmata</taxon>
        <taxon>Anystina</taxon>
        <taxon>Parasitengona</taxon>
        <taxon>Trombiculoidea</taxon>
        <taxon>Trombiculidae</taxon>
        <taxon>Leptotrombidium</taxon>
    </lineage>
</organism>
<proteinExistence type="predicted"/>
<keyword evidence="5" id="KW-0378">Hydrolase</keyword>
<keyword evidence="5" id="KW-0482">Metalloprotease</keyword>
<dbReference type="OrthoDB" id="291007at2759"/>
<keyword evidence="3" id="KW-0732">Signal</keyword>
<dbReference type="InterPro" id="IPR001506">
    <property type="entry name" value="Peptidase_M12A"/>
</dbReference>
<feature type="chain" id="PRO_5019298022" evidence="3">
    <location>
        <begin position="20"/>
        <end position="118"/>
    </location>
</feature>
<dbReference type="VEuPathDB" id="VectorBase:LDEU013236"/>
<evidence type="ECO:0000313" key="5">
    <source>
        <dbReference type="EMBL" id="RWS18804.1"/>
    </source>
</evidence>
<reference evidence="5 6" key="1">
    <citation type="journal article" date="2018" name="Gigascience">
        <title>Genomes of trombidid mites reveal novel predicted allergens and laterally-transferred genes associated with secondary metabolism.</title>
        <authorList>
            <person name="Dong X."/>
            <person name="Chaisiri K."/>
            <person name="Xia D."/>
            <person name="Armstrong S.D."/>
            <person name="Fang Y."/>
            <person name="Donnelly M.J."/>
            <person name="Kadowaki T."/>
            <person name="McGarry J.W."/>
            <person name="Darby A.C."/>
            <person name="Makepeace B.L."/>
        </authorList>
    </citation>
    <scope>NUCLEOTIDE SEQUENCE [LARGE SCALE GENOMIC DNA]</scope>
    <source>
        <strain evidence="5">UoL-UT</strain>
    </source>
</reference>
<dbReference type="PANTHER" id="PTHR10127:SF850">
    <property type="entry name" value="METALLOENDOPEPTIDASE"/>
    <property type="match status" value="1"/>
</dbReference>
<dbReference type="AlphaFoldDB" id="A0A443RU84"/>
<keyword evidence="5" id="KW-0645">Protease</keyword>
<dbReference type="EMBL" id="NCKV01033953">
    <property type="protein sequence ID" value="RWS18804.1"/>
    <property type="molecule type" value="Genomic_DNA"/>
</dbReference>
<comment type="caution">
    <text evidence="2">Lacks conserved residue(s) required for the propagation of feature annotation.</text>
</comment>
<dbReference type="GO" id="GO:0004222">
    <property type="term" value="F:metalloendopeptidase activity"/>
    <property type="evidence" value="ECO:0007669"/>
    <property type="project" value="InterPro"/>
</dbReference>
<dbReference type="Gene3D" id="3.40.390.10">
    <property type="entry name" value="Collagenase (Catalytic Domain)"/>
    <property type="match status" value="1"/>
</dbReference>
<comment type="caution">
    <text evidence="5">The sequence shown here is derived from an EMBL/GenBank/DDBJ whole genome shotgun (WGS) entry which is preliminary data.</text>
</comment>
<evidence type="ECO:0000256" key="1">
    <source>
        <dbReference type="ARBA" id="ARBA00001947"/>
    </source>
</evidence>
<comment type="cofactor">
    <cofactor evidence="1">
        <name>Zn(2+)</name>
        <dbReference type="ChEBI" id="CHEBI:29105"/>
    </cofactor>
</comment>
<evidence type="ECO:0000313" key="6">
    <source>
        <dbReference type="Proteomes" id="UP000288716"/>
    </source>
</evidence>
<feature type="domain" description="Peptidase M12A" evidence="4">
    <location>
        <begin position="45"/>
        <end position="118"/>
    </location>
</feature>
<dbReference type="Proteomes" id="UP000288716">
    <property type="component" value="Unassembled WGS sequence"/>
</dbReference>
<evidence type="ECO:0000256" key="3">
    <source>
        <dbReference type="SAM" id="SignalP"/>
    </source>
</evidence>
<keyword evidence="6" id="KW-1185">Reference proteome</keyword>
<sequence length="118" mass="13837">MISLLRFSIFTLFFSLCISVPLKERKILEIENDDLIDDDVVIDENAKRFGHHNESRVWDNKTIPYIIDNSLEHKSDLIKSAMSHISNKTCIIFTERTNEENYVRFHLGNGYDLIIVSY</sequence>
<dbReference type="PROSITE" id="PS51864">
    <property type="entry name" value="ASTACIN"/>
    <property type="match status" value="1"/>
</dbReference>
<feature type="signal peptide" evidence="3">
    <location>
        <begin position="1"/>
        <end position="19"/>
    </location>
</feature>
<dbReference type="GO" id="GO:0006508">
    <property type="term" value="P:proteolysis"/>
    <property type="evidence" value="ECO:0007669"/>
    <property type="project" value="UniProtKB-KW"/>
</dbReference>
<evidence type="ECO:0000256" key="2">
    <source>
        <dbReference type="PROSITE-ProRule" id="PRU01211"/>
    </source>
</evidence>
<dbReference type="SUPFAM" id="SSF55486">
    <property type="entry name" value="Metalloproteases ('zincins'), catalytic domain"/>
    <property type="match status" value="1"/>
</dbReference>